<protein>
    <recommendedName>
        <fullName evidence="6">Methylamine utilisation protein MauE domain-containing protein</fullName>
    </recommendedName>
</protein>
<dbReference type="UniPathway" id="UPA00895"/>
<sequence>MAGRSTVIPLFAQLARIALAAMFLYAGFSKLLDPAAFAVSIENYRLLPCAPSGWVALYLPWLETGCAFGLFLPRLRLGATALLAALCAGFCGFITSALLRGLDISCGCFGGDAAARSDLRLPLLRAALLLAACAWLLMHETRRLRRSAAARVG</sequence>
<evidence type="ECO:0000256" key="5">
    <source>
        <dbReference type="SAM" id="Phobius"/>
    </source>
</evidence>
<keyword evidence="8" id="KW-1185">Reference proteome</keyword>
<evidence type="ECO:0000256" key="2">
    <source>
        <dbReference type="ARBA" id="ARBA00022692"/>
    </source>
</evidence>
<organism evidence="7 8">
    <name type="scientific">Termitidicoccus mucosus</name>
    <dbReference type="NCBI Taxonomy" id="1184151"/>
    <lineage>
        <taxon>Bacteria</taxon>
        <taxon>Pseudomonadati</taxon>
        <taxon>Verrucomicrobiota</taxon>
        <taxon>Opitutia</taxon>
        <taxon>Opitutales</taxon>
        <taxon>Opitutaceae</taxon>
        <taxon>Termitidicoccus</taxon>
    </lineage>
</organism>
<evidence type="ECO:0000313" key="8">
    <source>
        <dbReference type="Proteomes" id="UP000078486"/>
    </source>
</evidence>
<proteinExistence type="predicted"/>
<dbReference type="STRING" id="1184151.AW736_20415"/>
<dbReference type="GO" id="GO:0030416">
    <property type="term" value="P:methylamine metabolic process"/>
    <property type="evidence" value="ECO:0007669"/>
    <property type="project" value="InterPro"/>
</dbReference>
<keyword evidence="2 5" id="KW-0812">Transmembrane</keyword>
<feature type="transmembrane region" description="Helical" evidence="5">
    <location>
        <begin position="119"/>
        <end position="138"/>
    </location>
</feature>
<evidence type="ECO:0000256" key="3">
    <source>
        <dbReference type="ARBA" id="ARBA00022989"/>
    </source>
</evidence>
<evidence type="ECO:0000256" key="1">
    <source>
        <dbReference type="ARBA" id="ARBA00004141"/>
    </source>
</evidence>
<dbReference type="AlphaFoldDB" id="A0A178ICS9"/>
<dbReference type="EMBL" id="LRRQ01000156">
    <property type="protein sequence ID" value="OAM87824.1"/>
    <property type="molecule type" value="Genomic_DNA"/>
</dbReference>
<dbReference type="OrthoDB" id="9809646at2"/>
<feature type="transmembrane region" description="Helical" evidence="5">
    <location>
        <begin position="7"/>
        <end position="28"/>
    </location>
</feature>
<accession>A0A178ICS9</accession>
<feature type="transmembrane region" description="Helical" evidence="5">
    <location>
        <begin position="79"/>
        <end position="99"/>
    </location>
</feature>
<evidence type="ECO:0000256" key="4">
    <source>
        <dbReference type="ARBA" id="ARBA00023136"/>
    </source>
</evidence>
<dbReference type="Proteomes" id="UP000078486">
    <property type="component" value="Unassembled WGS sequence"/>
</dbReference>
<keyword evidence="4 5" id="KW-0472">Membrane</keyword>
<dbReference type="InterPro" id="IPR009908">
    <property type="entry name" value="Methylamine_util_MauE"/>
</dbReference>
<comment type="caution">
    <text evidence="7">The sequence shown here is derived from an EMBL/GenBank/DDBJ whole genome shotgun (WGS) entry which is preliminary data.</text>
</comment>
<name>A0A178ICS9_9BACT</name>
<reference evidence="7 8" key="1">
    <citation type="submission" date="2016-01" db="EMBL/GenBank/DDBJ databases">
        <title>High potential of lignocellulose degradation of a new Verrucomicrobia species.</title>
        <authorList>
            <person name="Wang Y."/>
            <person name="Shi Y."/>
            <person name="Qiu Z."/>
            <person name="Liu S."/>
            <person name="Yang H."/>
        </authorList>
    </citation>
    <scope>NUCLEOTIDE SEQUENCE [LARGE SCALE GENOMIC DNA]</scope>
    <source>
        <strain evidence="7 8">TSB47</strain>
    </source>
</reference>
<evidence type="ECO:0000259" key="6">
    <source>
        <dbReference type="Pfam" id="PF07291"/>
    </source>
</evidence>
<gene>
    <name evidence="7" type="ORF">AW736_20415</name>
</gene>
<keyword evidence="3 5" id="KW-1133">Transmembrane helix</keyword>
<evidence type="ECO:0000313" key="7">
    <source>
        <dbReference type="EMBL" id="OAM87824.1"/>
    </source>
</evidence>
<dbReference type="Pfam" id="PF07291">
    <property type="entry name" value="MauE"/>
    <property type="match status" value="1"/>
</dbReference>
<comment type="subcellular location">
    <subcellularLocation>
        <location evidence="1">Membrane</location>
        <topology evidence="1">Multi-pass membrane protein</topology>
    </subcellularLocation>
</comment>
<feature type="transmembrane region" description="Helical" evidence="5">
    <location>
        <begin position="53"/>
        <end position="72"/>
    </location>
</feature>
<feature type="domain" description="Methylamine utilisation protein MauE" evidence="6">
    <location>
        <begin position="10"/>
        <end position="138"/>
    </location>
</feature>
<dbReference type="GO" id="GO:0016020">
    <property type="term" value="C:membrane"/>
    <property type="evidence" value="ECO:0007669"/>
    <property type="project" value="UniProtKB-SubCell"/>
</dbReference>